<evidence type="ECO:0000313" key="2">
    <source>
        <dbReference type="Proteomes" id="UP000621307"/>
    </source>
</evidence>
<dbReference type="EMBL" id="JACJQL010000053">
    <property type="protein sequence ID" value="MBD2254442.1"/>
    <property type="molecule type" value="Genomic_DNA"/>
</dbReference>
<proteinExistence type="predicted"/>
<dbReference type="RefSeq" id="WP_190570576.1">
    <property type="nucleotide sequence ID" value="NZ_JACJQL010000053.1"/>
</dbReference>
<accession>A0ABR8BK27</accession>
<evidence type="ECO:0008006" key="3">
    <source>
        <dbReference type="Google" id="ProtNLM"/>
    </source>
</evidence>
<comment type="caution">
    <text evidence="1">The sequence shown here is derived from an EMBL/GenBank/DDBJ whole genome shotgun (WGS) entry which is preliminary data.</text>
</comment>
<name>A0ABR8BK27_9NOSO</name>
<sequence>MTETSWHINKVGVINERSIIREQIGIQNNYPQKQNLTETAFEIQQLLNCLSQVYPMKTDAQKQVIATEFKKEVEQKPELRARIIAALQSGGVEALKQLCNHPAAEVAIATYEGWSNHQ</sequence>
<reference evidence="1 2" key="1">
    <citation type="journal article" date="2020" name="ISME J.">
        <title>Comparative genomics reveals insights into cyanobacterial evolution and habitat adaptation.</title>
        <authorList>
            <person name="Chen M.Y."/>
            <person name="Teng W.K."/>
            <person name="Zhao L."/>
            <person name="Hu C.X."/>
            <person name="Zhou Y.K."/>
            <person name="Han B.P."/>
            <person name="Song L.R."/>
            <person name="Shu W.S."/>
        </authorList>
    </citation>
    <scope>NUCLEOTIDE SEQUENCE [LARGE SCALE GENOMIC DNA]</scope>
    <source>
        <strain evidence="1 2">FACHB-3921</strain>
    </source>
</reference>
<keyword evidence="2" id="KW-1185">Reference proteome</keyword>
<evidence type="ECO:0000313" key="1">
    <source>
        <dbReference type="EMBL" id="MBD2254442.1"/>
    </source>
</evidence>
<dbReference type="Proteomes" id="UP000621307">
    <property type="component" value="Unassembled WGS sequence"/>
</dbReference>
<organism evidence="1 2">
    <name type="scientific">Nostoc parmelioides FACHB-3921</name>
    <dbReference type="NCBI Taxonomy" id="2692909"/>
    <lineage>
        <taxon>Bacteria</taxon>
        <taxon>Bacillati</taxon>
        <taxon>Cyanobacteriota</taxon>
        <taxon>Cyanophyceae</taxon>
        <taxon>Nostocales</taxon>
        <taxon>Nostocaceae</taxon>
        <taxon>Nostoc</taxon>
    </lineage>
</organism>
<protein>
    <recommendedName>
        <fullName evidence="3">HEAT repeat domain-containing protein</fullName>
    </recommendedName>
</protein>
<gene>
    <name evidence="1" type="ORF">H6G14_24675</name>
</gene>